<dbReference type="GO" id="GO:0005576">
    <property type="term" value="C:extracellular region"/>
    <property type="evidence" value="ECO:0007669"/>
    <property type="project" value="InterPro"/>
</dbReference>
<gene>
    <name evidence="12" type="ORF">VOLCADRAFT_99424</name>
</gene>
<comment type="subunit">
    <text evidence="3">Homotrimer.</text>
</comment>
<comment type="function">
    <text evidence="1">Acts as a defensive agent. Recognizes blood group fucosylated oligosaccharides including A, B, H and Lewis B-type antigens. Does not recognize Lewis A antigen and has low affinity for monovalent haptens.</text>
</comment>
<evidence type="ECO:0000256" key="2">
    <source>
        <dbReference type="ARBA" id="ARBA00010147"/>
    </source>
</evidence>
<keyword evidence="7" id="KW-0106">Calcium</keyword>
<evidence type="ECO:0000256" key="1">
    <source>
        <dbReference type="ARBA" id="ARBA00002219"/>
    </source>
</evidence>
<feature type="domain" description="Fucolectin tachylectin-4 pentraxin-1" evidence="11">
    <location>
        <begin position="354"/>
        <end position="513"/>
    </location>
</feature>
<organism evidence="13">
    <name type="scientific">Volvox carteri f. nagariensis</name>
    <dbReference type="NCBI Taxonomy" id="3068"/>
    <lineage>
        <taxon>Eukaryota</taxon>
        <taxon>Viridiplantae</taxon>
        <taxon>Chlorophyta</taxon>
        <taxon>core chlorophytes</taxon>
        <taxon>Chlorophyceae</taxon>
        <taxon>CS clade</taxon>
        <taxon>Chlamydomonadales</taxon>
        <taxon>Volvocaceae</taxon>
        <taxon>Volvox</taxon>
    </lineage>
</organism>
<sequence length="709" mass="74834">MARLPTTSFAAANPAAHTATLAILLLVVLTRLIAVNAQGPPLPSSPPPPPPPPFNNIAIGKTVYASSQFSSQYDPVNAIDGIIPSAGSNSSTFISASGTSEWLAIDFGEAMTISSIALYHRTDCCAHEVVNAEFRLGGAAVIPSDATRYINNYRLDNASSGPGTTGGVILLNLNPPRTGRILMVRNNNFDPSPYVRLAMAELQVYGMPAACTLQVLYGAGYGFDSSTLSTSDQPDEAACCQACYSSPTCRYWDYVRSSRVCRLKTDQGQSGQLIPGFFYPHKDRVAGAKRGPQGPNAAIAPPSLSPITQAPQSATAANIPALQPATATIIATTPSTKLASIAALTLSPIAPATQTNIAVGKMSFASSIADDDIRRYGPQNAADGFISSTGVGIFRSGGGSSDLNPWLSIDLEGLFAISRIVLYNRRDCCGEQLVNAEIRVGGALVSNSLTAAQINLNQLVRRVAGASTSGAIITVELRPPVTGRYITLQNFGNNATVRAASLQVAELQSQSLQQHGAGYGNSALVLATSTQPDAGACCQACFSRVDCIHWDYTPSSHTCHLRPDSGPRLDIQMDGDRVTGSRNAFMPFGQRVIASAWQSTTFYRTFWLSAEQLQQQQAALGGVVTTPVLNLTIIADDLATVFVNGQEVGRTAVFPERSVLQVSNLRPGPNLVVLHCNSMGGLPVVAASLAFGGPDGSMLLQTDHTWNWL</sequence>
<reference evidence="12 13" key="1">
    <citation type="journal article" date="2010" name="Science">
        <title>Genomic analysis of organismal complexity in the multicellular green alga Volvox carteri.</title>
        <authorList>
            <person name="Prochnik S.E."/>
            <person name="Umen J."/>
            <person name="Nedelcu A.M."/>
            <person name="Hallmann A."/>
            <person name="Miller S.M."/>
            <person name="Nishii I."/>
            <person name="Ferris P."/>
            <person name="Kuo A."/>
            <person name="Mitros T."/>
            <person name="Fritz-Laylin L.K."/>
            <person name="Hellsten U."/>
            <person name="Chapman J."/>
            <person name="Simakov O."/>
            <person name="Rensing S.A."/>
            <person name="Terry A."/>
            <person name="Pangilinan J."/>
            <person name="Kapitonov V."/>
            <person name="Jurka J."/>
            <person name="Salamov A."/>
            <person name="Shapiro H."/>
            <person name="Schmutz J."/>
            <person name="Grimwood J."/>
            <person name="Lindquist E."/>
            <person name="Lucas S."/>
            <person name="Grigoriev I.V."/>
            <person name="Schmitt R."/>
            <person name="Kirk D."/>
            <person name="Rokhsar D.S."/>
        </authorList>
    </citation>
    <scope>NUCLEOTIDE SEQUENCE [LARGE SCALE GENOMIC DNA]</scope>
    <source>
        <strain evidence="13">f. Nagariensis / Eve</strain>
    </source>
</reference>
<dbReference type="InterPro" id="IPR000421">
    <property type="entry name" value="FA58C"/>
</dbReference>
<dbReference type="SMART" id="SM00607">
    <property type="entry name" value="FTP"/>
    <property type="match status" value="1"/>
</dbReference>
<keyword evidence="9" id="KW-0732">Signal</keyword>
<dbReference type="GeneID" id="9623294"/>
<dbReference type="PANTHER" id="PTHR45713:SF6">
    <property type="entry name" value="F5_8 TYPE C DOMAIN-CONTAINING PROTEIN"/>
    <property type="match status" value="1"/>
</dbReference>
<evidence type="ECO:0008006" key="14">
    <source>
        <dbReference type="Google" id="ProtNLM"/>
    </source>
</evidence>
<evidence type="ECO:0000256" key="5">
    <source>
        <dbReference type="ARBA" id="ARBA00022734"/>
    </source>
</evidence>
<proteinExistence type="inferred from homology"/>
<keyword evidence="4" id="KW-0479">Metal-binding</keyword>
<evidence type="ECO:0000259" key="10">
    <source>
        <dbReference type="SMART" id="SM00223"/>
    </source>
</evidence>
<dbReference type="Pfam" id="PF22633">
    <property type="entry name" value="F5_F8_type_C_2"/>
    <property type="match status" value="1"/>
</dbReference>
<evidence type="ECO:0000313" key="12">
    <source>
        <dbReference type="EMBL" id="EFJ40731.1"/>
    </source>
</evidence>
<dbReference type="Proteomes" id="UP000001058">
    <property type="component" value="Unassembled WGS sequence"/>
</dbReference>
<dbReference type="RefSeq" id="XP_002958197.1">
    <property type="nucleotide sequence ID" value="XM_002958151.1"/>
</dbReference>
<dbReference type="GO" id="GO:0001868">
    <property type="term" value="P:regulation of complement activation, lectin pathway"/>
    <property type="evidence" value="ECO:0007669"/>
    <property type="project" value="UniProtKB-ARBA"/>
</dbReference>
<dbReference type="KEGG" id="vcn:VOLCADRAFT_99424"/>
<feature type="chain" id="PRO_5003124512" description="Fucolectin tachylectin-4 pentraxin-1 domain-containing protein" evidence="9">
    <location>
        <begin position="38"/>
        <end position="709"/>
    </location>
</feature>
<keyword evidence="6" id="KW-0677">Repeat</keyword>
<dbReference type="GO" id="GO:0010185">
    <property type="term" value="P:regulation of cellular defense response"/>
    <property type="evidence" value="ECO:0007669"/>
    <property type="project" value="UniProtKB-ARBA"/>
</dbReference>
<dbReference type="SUPFAM" id="SSF49785">
    <property type="entry name" value="Galactose-binding domain-like"/>
    <property type="match status" value="2"/>
</dbReference>
<evidence type="ECO:0000256" key="9">
    <source>
        <dbReference type="SAM" id="SignalP"/>
    </source>
</evidence>
<dbReference type="OrthoDB" id="547680at2759"/>
<evidence type="ECO:0000256" key="6">
    <source>
        <dbReference type="ARBA" id="ARBA00022737"/>
    </source>
</evidence>
<feature type="domain" description="Apple" evidence="10">
    <location>
        <begin position="512"/>
        <end position="584"/>
    </location>
</feature>
<evidence type="ECO:0000256" key="4">
    <source>
        <dbReference type="ARBA" id="ARBA00022723"/>
    </source>
</evidence>
<keyword evidence="5" id="KW-0430">Lectin</keyword>
<dbReference type="Gene3D" id="3.50.4.10">
    <property type="entry name" value="Hepatocyte Growth Factor"/>
    <property type="match status" value="2"/>
</dbReference>
<dbReference type="GO" id="GO:0042806">
    <property type="term" value="F:fucose binding"/>
    <property type="evidence" value="ECO:0007669"/>
    <property type="project" value="UniProtKB-ARBA"/>
</dbReference>
<dbReference type="InterPro" id="IPR051941">
    <property type="entry name" value="BG_Antigen-Binding_Lectin"/>
</dbReference>
<protein>
    <recommendedName>
        <fullName evidence="14">Fucolectin tachylectin-4 pentraxin-1 domain-containing protein</fullName>
    </recommendedName>
</protein>
<dbReference type="EMBL" id="GL378408">
    <property type="protein sequence ID" value="EFJ40731.1"/>
    <property type="molecule type" value="Genomic_DNA"/>
</dbReference>
<evidence type="ECO:0000259" key="11">
    <source>
        <dbReference type="SMART" id="SM00607"/>
    </source>
</evidence>
<feature type="domain" description="Apple" evidence="10">
    <location>
        <begin position="211"/>
        <end position="291"/>
    </location>
</feature>
<evidence type="ECO:0000256" key="3">
    <source>
        <dbReference type="ARBA" id="ARBA00011233"/>
    </source>
</evidence>
<comment type="similarity">
    <text evidence="2">Belongs to the fucolectin family.</text>
</comment>
<dbReference type="Pfam" id="PF00024">
    <property type="entry name" value="PAN_1"/>
    <property type="match status" value="2"/>
</dbReference>
<dbReference type="PANTHER" id="PTHR45713">
    <property type="entry name" value="FTP DOMAIN-CONTAINING PROTEIN"/>
    <property type="match status" value="1"/>
</dbReference>
<dbReference type="AlphaFoldDB" id="D8UHS1"/>
<dbReference type="Pfam" id="PF00754">
    <property type="entry name" value="F5_F8_type_C"/>
    <property type="match status" value="1"/>
</dbReference>
<feature type="signal peptide" evidence="9">
    <location>
        <begin position="1"/>
        <end position="37"/>
    </location>
</feature>
<dbReference type="InterPro" id="IPR000177">
    <property type="entry name" value="Apple"/>
</dbReference>
<dbReference type="GO" id="GO:0006508">
    <property type="term" value="P:proteolysis"/>
    <property type="evidence" value="ECO:0007669"/>
    <property type="project" value="InterPro"/>
</dbReference>
<evidence type="ECO:0000313" key="13">
    <source>
        <dbReference type="Proteomes" id="UP000001058"/>
    </source>
</evidence>
<dbReference type="Gene3D" id="2.60.120.260">
    <property type="entry name" value="Galactose-binding domain-like"/>
    <property type="match status" value="3"/>
</dbReference>
<keyword evidence="8" id="KW-1015">Disulfide bond</keyword>
<keyword evidence="13" id="KW-1185">Reference proteome</keyword>
<evidence type="ECO:0000256" key="8">
    <source>
        <dbReference type="ARBA" id="ARBA00023157"/>
    </source>
</evidence>
<dbReference type="InterPro" id="IPR006585">
    <property type="entry name" value="FTP1"/>
</dbReference>
<evidence type="ECO:0000256" key="7">
    <source>
        <dbReference type="ARBA" id="ARBA00022837"/>
    </source>
</evidence>
<dbReference type="InterPro" id="IPR008979">
    <property type="entry name" value="Galactose-bd-like_sf"/>
</dbReference>
<name>D8UHS1_VOLCA</name>
<dbReference type="GO" id="GO:0046872">
    <property type="term" value="F:metal ion binding"/>
    <property type="evidence" value="ECO:0007669"/>
    <property type="project" value="UniProtKB-KW"/>
</dbReference>
<dbReference type="InParanoid" id="D8UHS1"/>
<accession>D8UHS1</accession>
<dbReference type="SMART" id="SM00223">
    <property type="entry name" value="APPLE"/>
    <property type="match status" value="2"/>
</dbReference>
<dbReference type="InterPro" id="IPR003609">
    <property type="entry name" value="Pan_app"/>
</dbReference>